<gene>
    <name evidence="2" type="ORF">GCM10008015_19110</name>
</gene>
<dbReference type="EMBL" id="BMGA01000004">
    <property type="protein sequence ID" value="GGA78571.1"/>
    <property type="molecule type" value="Genomic_DNA"/>
</dbReference>
<reference evidence="3" key="1">
    <citation type="journal article" date="2019" name="Int. J. Syst. Evol. Microbiol.">
        <title>The Global Catalogue of Microorganisms (GCM) 10K type strain sequencing project: providing services to taxonomists for standard genome sequencing and annotation.</title>
        <authorList>
            <consortium name="The Broad Institute Genomics Platform"/>
            <consortium name="The Broad Institute Genome Sequencing Center for Infectious Disease"/>
            <person name="Wu L."/>
            <person name="Ma J."/>
        </authorList>
    </citation>
    <scope>NUCLEOTIDE SEQUENCE [LARGE SCALE GENOMIC DNA]</scope>
    <source>
        <strain evidence="3">CGMCC 1.12811</strain>
    </source>
</reference>
<dbReference type="RefSeq" id="WP_229732652.1">
    <property type="nucleotide sequence ID" value="NZ_BMGA01000004.1"/>
</dbReference>
<sequence length="384" mass="44137">MMFKKKILWLHKWLGLISGLVVLIVSLTGCLTVFQDELQLMTHPEKFFIEQPVESSSKPIALTQLIAIAQKQLNTGEKVSRVEVFPQKDRTWIFRAVKTNKDAFLYSDYFVYHKRVFVNPYTGKVLVVENTKMNFFQIVLQLHMNLLLGKNYGHFIVGFSTIFFAVLCLTGIVLWWPKKWKPKTIKNSFSIKFKASKKRFNYDLHNVLGFYSLLFALLFAFTGLMFAFPAFKKAISNQLNSLDNEEKEVSLPFVPQKSATVLDNGLNYVLTKHSSADQLSIRLEKDVKEPQGIQVRIEKNRTGVFYWYYFDQLSGQLDKLKSSNNLQLGSRVASLNYDLHVGSIGGIYTKILAFFASLVCASLPITGFIIWWNKYKKSNAKKAK</sequence>
<dbReference type="Pfam" id="PF03929">
    <property type="entry name" value="PepSY_TM"/>
    <property type="match status" value="1"/>
</dbReference>
<feature type="transmembrane region" description="Helical" evidence="1">
    <location>
        <begin position="152"/>
        <end position="176"/>
    </location>
</feature>
<evidence type="ECO:0000313" key="3">
    <source>
        <dbReference type="Proteomes" id="UP000658793"/>
    </source>
</evidence>
<dbReference type="PANTHER" id="PTHR34219">
    <property type="entry name" value="IRON-REGULATED INNER MEMBRANE PROTEIN-RELATED"/>
    <property type="match status" value="1"/>
</dbReference>
<feature type="transmembrane region" description="Helical" evidence="1">
    <location>
        <begin position="207"/>
        <end position="231"/>
    </location>
</feature>
<dbReference type="PROSITE" id="PS51257">
    <property type="entry name" value="PROKAR_LIPOPROTEIN"/>
    <property type="match status" value="1"/>
</dbReference>
<keyword evidence="1" id="KW-0472">Membrane</keyword>
<organism evidence="2 3">
    <name type="scientific">Flavobacterium palustre</name>
    <dbReference type="NCBI Taxonomy" id="1476463"/>
    <lineage>
        <taxon>Bacteria</taxon>
        <taxon>Pseudomonadati</taxon>
        <taxon>Bacteroidota</taxon>
        <taxon>Flavobacteriia</taxon>
        <taxon>Flavobacteriales</taxon>
        <taxon>Flavobacteriaceae</taxon>
        <taxon>Flavobacterium</taxon>
    </lineage>
</organism>
<keyword evidence="1" id="KW-1133">Transmembrane helix</keyword>
<evidence type="ECO:0000256" key="1">
    <source>
        <dbReference type="SAM" id="Phobius"/>
    </source>
</evidence>
<comment type="caution">
    <text evidence="2">The sequence shown here is derived from an EMBL/GenBank/DDBJ whole genome shotgun (WGS) entry which is preliminary data.</text>
</comment>
<proteinExistence type="predicted"/>
<name>A0ABQ1HI49_9FLAO</name>
<keyword evidence="3" id="KW-1185">Reference proteome</keyword>
<dbReference type="InterPro" id="IPR005625">
    <property type="entry name" value="PepSY-ass_TM"/>
</dbReference>
<evidence type="ECO:0000313" key="2">
    <source>
        <dbReference type="EMBL" id="GGA78571.1"/>
    </source>
</evidence>
<protein>
    <submittedName>
        <fullName evidence="2">Membrane protein</fullName>
    </submittedName>
</protein>
<feature type="transmembrane region" description="Helical" evidence="1">
    <location>
        <begin position="351"/>
        <end position="372"/>
    </location>
</feature>
<dbReference type="PANTHER" id="PTHR34219:SF3">
    <property type="entry name" value="BLL7967 PROTEIN"/>
    <property type="match status" value="1"/>
</dbReference>
<keyword evidence="1" id="KW-0812">Transmembrane</keyword>
<dbReference type="Proteomes" id="UP000658793">
    <property type="component" value="Unassembled WGS sequence"/>
</dbReference>
<accession>A0ABQ1HI49</accession>